<evidence type="ECO:0000313" key="2">
    <source>
        <dbReference type="EMBL" id="KAL3787790.1"/>
    </source>
</evidence>
<dbReference type="AlphaFoldDB" id="A0ABD3PI77"/>
<comment type="caution">
    <text evidence="2">The sequence shown here is derived from an EMBL/GenBank/DDBJ whole genome shotgun (WGS) entry which is preliminary data.</text>
</comment>
<feature type="region of interest" description="Disordered" evidence="1">
    <location>
        <begin position="1"/>
        <end position="42"/>
    </location>
</feature>
<feature type="compositionally biased region" description="Polar residues" evidence="1">
    <location>
        <begin position="71"/>
        <end position="82"/>
    </location>
</feature>
<dbReference type="EMBL" id="JALLPJ020000597">
    <property type="protein sequence ID" value="KAL3787790.1"/>
    <property type="molecule type" value="Genomic_DNA"/>
</dbReference>
<feature type="compositionally biased region" description="Polar residues" evidence="1">
    <location>
        <begin position="1"/>
        <end position="27"/>
    </location>
</feature>
<organism evidence="2 3">
    <name type="scientific">Cyclotella atomus</name>
    <dbReference type="NCBI Taxonomy" id="382360"/>
    <lineage>
        <taxon>Eukaryota</taxon>
        <taxon>Sar</taxon>
        <taxon>Stramenopiles</taxon>
        <taxon>Ochrophyta</taxon>
        <taxon>Bacillariophyta</taxon>
        <taxon>Coscinodiscophyceae</taxon>
        <taxon>Thalassiosirophycidae</taxon>
        <taxon>Stephanodiscales</taxon>
        <taxon>Stephanodiscaceae</taxon>
        <taxon>Cyclotella</taxon>
    </lineage>
</organism>
<proteinExistence type="predicted"/>
<feature type="region of interest" description="Disordered" evidence="1">
    <location>
        <begin position="63"/>
        <end position="94"/>
    </location>
</feature>
<evidence type="ECO:0000313" key="3">
    <source>
        <dbReference type="Proteomes" id="UP001530400"/>
    </source>
</evidence>
<sequence>MAIQPARTSIQSTDSPTTGIYTNTKTRQAAAKHIQRSYRDESPTQTYLMLDRALSEAQSQKELCKNNNNNDQTVNDDSTYISNEEDDDDEGLDSRCQERSLCGLNECMHELLMDSGKFFYECFAKP</sequence>
<protein>
    <submittedName>
        <fullName evidence="2">Uncharacterized protein</fullName>
    </submittedName>
</protein>
<dbReference type="Proteomes" id="UP001530400">
    <property type="component" value="Unassembled WGS sequence"/>
</dbReference>
<name>A0ABD3PI77_9STRA</name>
<gene>
    <name evidence="2" type="ORF">ACHAWO_007757</name>
</gene>
<keyword evidence="3" id="KW-1185">Reference proteome</keyword>
<evidence type="ECO:0000256" key="1">
    <source>
        <dbReference type="SAM" id="MobiDB-lite"/>
    </source>
</evidence>
<accession>A0ABD3PI77</accession>
<reference evidence="2 3" key="1">
    <citation type="submission" date="2024-10" db="EMBL/GenBank/DDBJ databases">
        <title>Updated reference genomes for cyclostephanoid diatoms.</title>
        <authorList>
            <person name="Roberts W.R."/>
            <person name="Alverson A.J."/>
        </authorList>
    </citation>
    <scope>NUCLEOTIDE SEQUENCE [LARGE SCALE GENOMIC DNA]</scope>
    <source>
        <strain evidence="2 3">AJA010-31</strain>
    </source>
</reference>